<feature type="non-terminal residue" evidence="1">
    <location>
        <position position="181"/>
    </location>
</feature>
<accession>A0A177ATP6</accession>
<evidence type="ECO:0000313" key="2">
    <source>
        <dbReference type="Proteomes" id="UP000078046"/>
    </source>
</evidence>
<evidence type="ECO:0000313" key="1">
    <source>
        <dbReference type="EMBL" id="OAF64604.1"/>
    </source>
</evidence>
<reference evidence="1 2" key="1">
    <citation type="submission" date="2016-04" db="EMBL/GenBank/DDBJ databases">
        <title>The genome of Intoshia linei affirms orthonectids as highly simplified spiralians.</title>
        <authorList>
            <person name="Mikhailov K.V."/>
            <person name="Slusarev G.S."/>
            <person name="Nikitin M.A."/>
            <person name="Logacheva M.D."/>
            <person name="Penin A."/>
            <person name="Aleoshin V."/>
            <person name="Panchin Y.V."/>
        </authorList>
    </citation>
    <scope>NUCLEOTIDE SEQUENCE [LARGE SCALE GENOMIC DNA]</scope>
    <source>
        <strain evidence="1">Intl2013</strain>
        <tissue evidence="1">Whole animal</tissue>
    </source>
</reference>
<proteinExistence type="predicted"/>
<protein>
    <submittedName>
        <fullName evidence="1">Uncharacterized protein</fullName>
    </submittedName>
</protein>
<dbReference type="Proteomes" id="UP000078046">
    <property type="component" value="Unassembled WGS sequence"/>
</dbReference>
<organism evidence="1 2">
    <name type="scientific">Intoshia linei</name>
    <dbReference type="NCBI Taxonomy" id="1819745"/>
    <lineage>
        <taxon>Eukaryota</taxon>
        <taxon>Metazoa</taxon>
        <taxon>Spiralia</taxon>
        <taxon>Lophotrochozoa</taxon>
        <taxon>Mesozoa</taxon>
        <taxon>Orthonectida</taxon>
        <taxon>Rhopaluridae</taxon>
        <taxon>Intoshia</taxon>
    </lineage>
</organism>
<name>A0A177ATP6_9BILA</name>
<dbReference type="EMBL" id="LWCA01001724">
    <property type="protein sequence ID" value="OAF64604.1"/>
    <property type="molecule type" value="Genomic_DNA"/>
</dbReference>
<dbReference type="AlphaFoldDB" id="A0A177ATP6"/>
<keyword evidence="2" id="KW-1185">Reference proteome</keyword>
<comment type="caution">
    <text evidence="1">The sequence shown here is derived from an EMBL/GenBank/DDBJ whole genome shotgun (WGS) entry which is preliminary data.</text>
</comment>
<sequence length="181" mass="21264">MTRDCIIFDTSIFLHHFSFSVESSFVGSALPSIKIIIDNRYKLFNGLKNVNKILIKSWQTTEYNAFLRLVGLNVYRDTFYLEFDKFIGACALTKIVTFLTNWTKLEDEISVLNHAHLKSLKLPIFKWTKDGIFDKKNEDTLLKLKEDDVTKIKSNFKMIIKKLYFSYHQFGENDIKTEKIN</sequence>
<gene>
    <name evidence="1" type="ORF">A3Q56_07683</name>
</gene>